<proteinExistence type="predicted"/>
<comment type="caution">
    <text evidence="2">The sequence shown here is derived from an EMBL/GenBank/DDBJ whole genome shotgun (WGS) entry which is preliminary data.</text>
</comment>
<sequence length="101" mass="11765">MSRRSLGSIKKNRPYRRDVSAGRRPLSSQVCRLIYNVINSYRSTAARRPKTAAPVNFVTYRRRNADLPRAPLVIVRLGYLRVLIADQIEYYDVTLHKYVLL</sequence>
<organism evidence="2 3">
    <name type="scientific">Eumeta variegata</name>
    <name type="common">Bagworm moth</name>
    <name type="synonym">Eumeta japonica</name>
    <dbReference type="NCBI Taxonomy" id="151549"/>
    <lineage>
        <taxon>Eukaryota</taxon>
        <taxon>Metazoa</taxon>
        <taxon>Ecdysozoa</taxon>
        <taxon>Arthropoda</taxon>
        <taxon>Hexapoda</taxon>
        <taxon>Insecta</taxon>
        <taxon>Pterygota</taxon>
        <taxon>Neoptera</taxon>
        <taxon>Endopterygota</taxon>
        <taxon>Lepidoptera</taxon>
        <taxon>Glossata</taxon>
        <taxon>Ditrysia</taxon>
        <taxon>Tineoidea</taxon>
        <taxon>Psychidae</taxon>
        <taxon>Oiketicinae</taxon>
        <taxon>Eumeta</taxon>
    </lineage>
</organism>
<accession>A0A4C1TX03</accession>
<name>A0A4C1TX03_EUMVA</name>
<evidence type="ECO:0000256" key="1">
    <source>
        <dbReference type="SAM" id="MobiDB-lite"/>
    </source>
</evidence>
<evidence type="ECO:0000313" key="3">
    <source>
        <dbReference type="Proteomes" id="UP000299102"/>
    </source>
</evidence>
<reference evidence="2 3" key="1">
    <citation type="journal article" date="2019" name="Commun. Biol.">
        <title>The bagworm genome reveals a unique fibroin gene that provides high tensile strength.</title>
        <authorList>
            <person name="Kono N."/>
            <person name="Nakamura H."/>
            <person name="Ohtoshi R."/>
            <person name="Tomita M."/>
            <person name="Numata K."/>
            <person name="Arakawa K."/>
        </authorList>
    </citation>
    <scope>NUCLEOTIDE SEQUENCE [LARGE SCALE GENOMIC DNA]</scope>
</reference>
<keyword evidence="3" id="KW-1185">Reference proteome</keyword>
<dbReference type="AlphaFoldDB" id="A0A4C1TX03"/>
<feature type="region of interest" description="Disordered" evidence="1">
    <location>
        <begin position="1"/>
        <end position="24"/>
    </location>
</feature>
<dbReference type="Proteomes" id="UP000299102">
    <property type="component" value="Unassembled WGS sequence"/>
</dbReference>
<protein>
    <submittedName>
        <fullName evidence="2">Uncharacterized protein</fullName>
    </submittedName>
</protein>
<evidence type="ECO:0000313" key="2">
    <source>
        <dbReference type="EMBL" id="GBP18575.1"/>
    </source>
</evidence>
<dbReference type="EMBL" id="BGZK01000099">
    <property type="protein sequence ID" value="GBP18575.1"/>
    <property type="molecule type" value="Genomic_DNA"/>
</dbReference>
<gene>
    <name evidence="2" type="ORF">EVAR_14344_1</name>
</gene>